<dbReference type="CAZy" id="GT9">
    <property type="family name" value="Glycosyltransferase Family 9"/>
</dbReference>
<dbReference type="CDD" id="cd03789">
    <property type="entry name" value="GT9_LPS_heptosyltransferase"/>
    <property type="match status" value="1"/>
</dbReference>
<dbReference type="Proteomes" id="UP000001317">
    <property type="component" value="Chromosome"/>
</dbReference>
<evidence type="ECO:0000256" key="2">
    <source>
        <dbReference type="ARBA" id="ARBA00022679"/>
    </source>
</evidence>
<evidence type="ECO:0000313" key="4">
    <source>
        <dbReference type="Proteomes" id="UP000001317"/>
    </source>
</evidence>
<dbReference type="GO" id="GO:0009244">
    <property type="term" value="P:lipopolysaccharide core region biosynthetic process"/>
    <property type="evidence" value="ECO:0007669"/>
    <property type="project" value="TreeGrafter"/>
</dbReference>
<dbReference type="GO" id="GO:0008713">
    <property type="term" value="F:ADP-heptose-lipopolysaccharide heptosyltransferase activity"/>
    <property type="evidence" value="ECO:0007669"/>
    <property type="project" value="TreeGrafter"/>
</dbReference>
<keyword evidence="1" id="KW-0328">Glycosyltransferase</keyword>
<dbReference type="Gene3D" id="3.40.50.2000">
    <property type="entry name" value="Glycogen Phosphorylase B"/>
    <property type="match status" value="2"/>
</dbReference>
<sequence length="350" mass="38949">MKTKTRLLILSVSGIGNTILQSPLINEILASEQYEVDILFGSSTMADVYPDDDRISNIYTLPSSLGEKIRLVHTLYHNSYTTSIACFPSNRFQFHLLPFIIGVRKRIAHRPPKGPLSALSFLSNLPLQSDKALHDVQQNLNLLSQLQLPLPTQVSPMQLIIPEQNKHYASQLLQSWGEPTTPIIGIHAGCKASEEYRRWPQQHFADLINQLNLQGTRCLLFSGPDDKQYVDGIYAHLRQPLMNKVVEEKSMSNVGALIERCQVFLSTDSGLGHIANALGITTLAIFGPALHSRTAPYGSHGHVIRLGLACSPCLKYPFEGTSSKINCPFQYRCLTQLSPDLVLARLNQLL</sequence>
<reference evidence="3" key="1">
    <citation type="submission" date="2008-01" db="EMBL/GenBank/DDBJ databases">
        <title>Complete sequence of Shewanella halifaxensis HAW-EB4.</title>
        <authorList>
            <consortium name="US DOE Joint Genome Institute"/>
            <person name="Copeland A."/>
            <person name="Lucas S."/>
            <person name="Lapidus A."/>
            <person name="Glavina del Rio T."/>
            <person name="Dalin E."/>
            <person name="Tice H."/>
            <person name="Bruce D."/>
            <person name="Goodwin L."/>
            <person name="Pitluck S."/>
            <person name="Sims D."/>
            <person name="Brettin T."/>
            <person name="Detter J.C."/>
            <person name="Han C."/>
            <person name="Kuske C.R."/>
            <person name="Schmutz J."/>
            <person name="Larimer F."/>
            <person name="Land M."/>
            <person name="Hauser L."/>
            <person name="Kyrpides N."/>
            <person name="Kim E."/>
            <person name="Zhao J.-S."/>
            <person name="Richardson P."/>
        </authorList>
    </citation>
    <scope>NUCLEOTIDE SEQUENCE [LARGE SCALE GENOMIC DNA]</scope>
    <source>
        <strain evidence="3">HAW-EB4</strain>
    </source>
</reference>
<dbReference type="HOGENOM" id="CLU_038371_3_1_6"/>
<dbReference type="OrthoDB" id="9797795at2"/>
<dbReference type="SUPFAM" id="SSF53756">
    <property type="entry name" value="UDP-Glycosyltransferase/glycogen phosphorylase"/>
    <property type="match status" value="1"/>
</dbReference>
<dbReference type="RefSeq" id="WP_012277381.1">
    <property type="nucleotide sequence ID" value="NC_010334.1"/>
</dbReference>
<dbReference type="PANTHER" id="PTHR30160">
    <property type="entry name" value="TETRAACYLDISACCHARIDE 4'-KINASE-RELATED"/>
    <property type="match status" value="1"/>
</dbReference>
<dbReference type="InterPro" id="IPR002201">
    <property type="entry name" value="Glyco_trans_9"/>
</dbReference>
<proteinExistence type="predicted"/>
<dbReference type="KEGG" id="shl:Shal_2293"/>
<dbReference type="Pfam" id="PF01075">
    <property type="entry name" value="Glyco_transf_9"/>
    <property type="match status" value="1"/>
</dbReference>
<dbReference type="GO" id="GO:0005829">
    <property type="term" value="C:cytosol"/>
    <property type="evidence" value="ECO:0007669"/>
    <property type="project" value="TreeGrafter"/>
</dbReference>
<keyword evidence="4" id="KW-1185">Reference proteome</keyword>
<dbReference type="AlphaFoldDB" id="B0TVG7"/>
<evidence type="ECO:0000313" key="3">
    <source>
        <dbReference type="EMBL" id="ABZ76852.1"/>
    </source>
</evidence>
<accession>B0TVG7</accession>
<dbReference type="InterPro" id="IPR051199">
    <property type="entry name" value="LPS_LOS_Heptosyltrfase"/>
</dbReference>
<gene>
    <name evidence="3" type="ordered locus">Shal_2293</name>
</gene>
<keyword evidence="2 3" id="KW-0808">Transferase</keyword>
<dbReference type="STRING" id="458817.Shal_2293"/>
<evidence type="ECO:0000256" key="1">
    <source>
        <dbReference type="ARBA" id="ARBA00022676"/>
    </source>
</evidence>
<name>B0TVG7_SHEHH</name>
<dbReference type="eggNOG" id="COG0859">
    <property type="taxonomic scope" value="Bacteria"/>
</dbReference>
<protein>
    <submittedName>
        <fullName evidence="3">Glycosyl transferase family 9</fullName>
    </submittedName>
</protein>
<dbReference type="EMBL" id="CP000931">
    <property type="protein sequence ID" value="ABZ76852.1"/>
    <property type="molecule type" value="Genomic_DNA"/>
</dbReference>
<organism evidence="3 4">
    <name type="scientific">Shewanella halifaxensis (strain HAW-EB4)</name>
    <dbReference type="NCBI Taxonomy" id="458817"/>
    <lineage>
        <taxon>Bacteria</taxon>
        <taxon>Pseudomonadati</taxon>
        <taxon>Pseudomonadota</taxon>
        <taxon>Gammaproteobacteria</taxon>
        <taxon>Alteromonadales</taxon>
        <taxon>Shewanellaceae</taxon>
        <taxon>Shewanella</taxon>
    </lineage>
</organism>